<dbReference type="OrthoDB" id="581516at2"/>
<evidence type="ECO:0000313" key="2">
    <source>
        <dbReference type="Proteomes" id="UP000675920"/>
    </source>
</evidence>
<protein>
    <submittedName>
        <fullName evidence="3">YsnF/AvaK domain-containing protein</fullName>
    </submittedName>
</protein>
<dbReference type="InterPro" id="IPR019060">
    <property type="entry name" value="DUF2382"/>
</dbReference>
<sequence length="384" mass="42047">MTDTIIGVYEDYTHANRSREELLERGFPASDVQLGSQQDTIAEGAAVDRSESSGGSGFGNFFRSLFGSGGRNEDAEVYSEALRHGSYLVTVTARDEAHCEEAIEVLSHNGAIDINDRAAHWKAESSAAMATDAAALAPAAGTGTLPSDVGMTGTPARATAALAEDKAIPVIQEELAIGKREIDRGGVRVFRRVEEVPVHESVQLRQEEVVVERRPVDREATPEQLAAAFTEGTLEVRERAEEAVVAKTARVVEEVVIGKEVHEDTHAIDETLRRTEVEVQSLPPERAGIAADAGVMPLADEDSRFREHWQSHYASAGGSYDEYAPAYRYGSTLAGDPVFGQAGGEWYSIEDRVRPDWERRHPGSTWERFKDAIRHGWESMTGRR</sequence>
<keyword evidence="2" id="KW-1185">Reference proteome</keyword>
<reference evidence="3" key="1">
    <citation type="submission" date="2025-08" db="UniProtKB">
        <authorList>
            <consortium name="RefSeq"/>
        </authorList>
    </citation>
    <scope>IDENTIFICATION</scope>
</reference>
<organism evidence="2 3">
    <name type="scientific">Derxia gummosa DSM 723</name>
    <dbReference type="NCBI Taxonomy" id="1121388"/>
    <lineage>
        <taxon>Bacteria</taxon>
        <taxon>Pseudomonadati</taxon>
        <taxon>Pseudomonadota</taxon>
        <taxon>Betaproteobacteria</taxon>
        <taxon>Burkholderiales</taxon>
        <taxon>Alcaligenaceae</taxon>
        <taxon>Derxia</taxon>
    </lineage>
</organism>
<dbReference type="Pfam" id="PF09557">
    <property type="entry name" value="DUF2382"/>
    <property type="match status" value="1"/>
</dbReference>
<name>A0A8B6X3F8_9BURK</name>
<dbReference type="PANTHER" id="PTHR38463">
    <property type="entry name" value="STRESS RESPONSE PROTEIN YSNF"/>
    <property type="match status" value="1"/>
</dbReference>
<dbReference type="PANTHER" id="PTHR38463:SF1">
    <property type="entry name" value="STRESS RESPONSE PROTEIN YSNF"/>
    <property type="match status" value="1"/>
</dbReference>
<evidence type="ECO:0000313" key="3">
    <source>
        <dbReference type="RefSeq" id="WP_028311321.1"/>
    </source>
</evidence>
<evidence type="ECO:0000259" key="1">
    <source>
        <dbReference type="Pfam" id="PF09557"/>
    </source>
</evidence>
<dbReference type="InterPro" id="IPR052967">
    <property type="entry name" value="Stress_Response_Assoc"/>
</dbReference>
<dbReference type="Proteomes" id="UP000675920">
    <property type="component" value="Unplaced"/>
</dbReference>
<accession>A0A8B6X3F8</accession>
<feature type="domain" description="DUF2382" evidence="1">
    <location>
        <begin position="169"/>
        <end position="279"/>
    </location>
</feature>
<proteinExistence type="predicted"/>
<dbReference type="RefSeq" id="WP_028311321.1">
    <property type="nucleotide sequence ID" value="NZ_AXWS01000008.1"/>
</dbReference>
<dbReference type="AlphaFoldDB" id="A0A8B6X3F8"/>